<dbReference type="EMBL" id="MCFC01000001">
    <property type="protein sequence ID" value="ORY35517.1"/>
    <property type="molecule type" value="Genomic_DNA"/>
</dbReference>
<evidence type="ECO:0000256" key="2">
    <source>
        <dbReference type="ARBA" id="ARBA00023157"/>
    </source>
</evidence>
<dbReference type="Pfam" id="PF08583">
    <property type="entry name" value="Cmc1"/>
    <property type="match status" value="1"/>
</dbReference>
<protein>
    <recommendedName>
        <fullName evidence="3">COX assembly mitochondrial protein</fullName>
    </recommendedName>
</protein>
<dbReference type="OrthoDB" id="532630at2759"/>
<comment type="similarity">
    <text evidence="1 3">Belongs to the CMC family.</text>
</comment>
<dbReference type="FunCoup" id="A0A1Y2BLQ6">
    <property type="interactions" value="130"/>
</dbReference>
<proteinExistence type="inferred from homology"/>
<keyword evidence="3" id="KW-0472">Membrane</keyword>
<organism evidence="5 6">
    <name type="scientific">Naematelia encephala</name>
    <dbReference type="NCBI Taxonomy" id="71784"/>
    <lineage>
        <taxon>Eukaryota</taxon>
        <taxon>Fungi</taxon>
        <taxon>Dikarya</taxon>
        <taxon>Basidiomycota</taxon>
        <taxon>Agaricomycotina</taxon>
        <taxon>Tremellomycetes</taxon>
        <taxon>Tremellales</taxon>
        <taxon>Naemateliaceae</taxon>
        <taxon>Naematelia</taxon>
    </lineage>
</organism>
<evidence type="ECO:0000313" key="5">
    <source>
        <dbReference type="EMBL" id="ORY35517.1"/>
    </source>
</evidence>
<evidence type="ECO:0000256" key="1">
    <source>
        <dbReference type="ARBA" id="ARBA00007347"/>
    </source>
</evidence>
<comment type="caution">
    <text evidence="5">The sequence shown here is derived from an EMBL/GenBank/DDBJ whole genome shotgun (WGS) entry which is preliminary data.</text>
</comment>
<reference evidence="5 6" key="1">
    <citation type="submission" date="2016-07" db="EMBL/GenBank/DDBJ databases">
        <title>Pervasive Adenine N6-methylation of Active Genes in Fungi.</title>
        <authorList>
            <consortium name="DOE Joint Genome Institute"/>
            <person name="Mondo S.J."/>
            <person name="Dannebaum R.O."/>
            <person name="Kuo R.C."/>
            <person name="Labutti K."/>
            <person name="Haridas S."/>
            <person name="Kuo A."/>
            <person name="Salamov A."/>
            <person name="Ahrendt S.R."/>
            <person name="Lipzen A."/>
            <person name="Sullivan W."/>
            <person name="Andreopoulos W.B."/>
            <person name="Clum A."/>
            <person name="Lindquist E."/>
            <person name="Daum C."/>
            <person name="Ramamoorthy G.K."/>
            <person name="Gryganskyi A."/>
            <person name="Culley D."/>
            <person name="Magnuson J.K."/>
            <person name="James T.Y."/>
            <person name="O'Malley M.A."/>
            <person name="Stajich J.E."/>
            <person name="Spatafora J.W."/>
            <person name="Visel A."/>
            <person name="Grigoriev I.V."/>
        </authorList>
    </citation>
    <scope>NUCLEOTIDE SEQUENCE [LARGE SCALE GENOMIC DNA]</scope>
    <source>
        <strain evidence="5 6">68-887.2</strain>
    </source>
</reference>
<evidence type="ECO:0000256" key="4">
    <source>
        <dbReference type="SAM" id="MobiDB-lite"/>
    </source>
</evidence>
<keyword evidence="3" id="KW-0143">Chaperone</keyword>
<gene>
    <name evidence="5" type="ORF">BCR39DRAFT_555665</name>
</gene>
<keyword evidence="2" id="KW-1015">Disulfide bond</keyword>
<evidence type="ECO:0000313" key="6">
    <source>
        <dbReference type="Proteomes" id="UP000193986"/>
    </source>
</evidence>
<accession>A0A1Y2BLQ6</accession>
<feature type="region of interest" description="Disordered" evidence="4">
    <location>
        <begin position="57"/>
        <end position="87"/>
    </location>
</feature>
<comment type="subcellular location">
    <subcellularLocation>
        <location evidence="3">Mitochondrion inner membrane</location>
    </subcellularLocation>
</comment>
<keyword evidence="3" id="KW-0999">Mitochondrion inner membrane</keyword>
<sequence length="87" mass="10048">MHPHLDVPEKQLACREFISALEACHAKGFWPRLSGACNGDKHALSMCLKQERIERTTRNRENAKERNKKSREALARYDQEKAEAEGR</sequence>
<dbReference type="Proteomes" id="UP000193986">
    <property type="component" value="Unassembled WGS sequence"/>
</dbReference>
<keyword evidence="3" id="KW-0496">Mitochondrion</keyword>
<comment type="function">
    <text evidence="3">Required for mitochondrial cytochrome c oxidase (COX) assembly and respiration.</text>
</comment>
<name>A0A1Y2BLQ6_9TREE</name>
<dbReference type="STRING" id="71784.A0A1Y2BLQ6"/>
<dbReference type="InParanoid" id="A0A1Y2BLQ6"/>
<dbReference type="GO" id="GO:0005743">
    <property type="term" value="C:mitochondrial inner membrane"/>
    <property type="evidence" value="ECO:0007669"/>
    <property type="project" value="UniProtKB-SubCell"/>
</dbReference>
<dbReference type="AlphaFoldDB" id="A0A1Y2BLQ6"/>
<keyword evidence="6" id="KW-1185">Reference proteome</keyword>
<evidence type="ECO:0000256" key="3">
    <source>
        <dbReference type="RuleBase" id="RU364104"/>
    </source>
</evidence>
<dbReference type="InterPro" id="IPR013892">
    <property type="entry name" value="Cyt_c_biogenesis_Cmc1-like"/>
</dbReference>